<dbReference type="EMBL" id="LSMT01000530">
    <property type="protein sequence ID" value="PFX16635.1"/>
    <property type="molecule type" value="Genomic_DNA"/>
</dbReference>
<keyword evidence="2" id="KW-1133">Transmembrane helix</keyword>
<protein>
    <submittedName>
        <fullName evidence="3">Uncharacterized protein</fullName>
    </submittedName>
</protein>
<feature type="region of interest" description="Disordered" evidence="1">
    <location>
        <begin position="57"/>
        <end position="99"/>
    </location>
</feature>
<keyword evidence="4" id="KW-1185">Reference proteome</keyword>
<evidence type="ECO:0000256" key="2">
    <source>
        <dbReference type="SAM" id="Phobius"/>
    </source>
</evidence>
<name>A0A2B4RK54_STYPI</name>
<gene>
    <name evidence="3" type="ORF">AWC38_SpisGene19073</name>
</gene>
<dbReference type="AlphaFoldDB" id="A0A2B4RK54"/>
<feature type="transmembrane region" description="Helical" evidence="2">
    <location>
        <begin position="280"/>
        <end position="303"/>
    </location>
</feature>
<reference evidence="4" key="1">
    <citation type="journal article" date="2017" name="bioRxiv">
        <title>Comparative analysis of the genomes of Stylophora pistillata and Acropora digitifera provides evidence for extensive differences between species of corals.</title>
        <authorList>
            <person name="Voolstra C.R."/>
            <person name="Li Y."/>
            <person name="Liew Y.J."/>
            <person name="Baumgarten S."/>
            <person name="Zoccola D."/>
            <person name="Flot J.-F."/>
            <person name="Tambutte S."/>
            <person name="Allemand D."/>
            <person name="Aranda M."/>
        </authorList>
    </citation>
    <scope>NUCLEOTIDE SEQUENCE [LARGE SCALE GENOMIC DNA]</scope>
</reference>
<feature type="compositionally biased region" description="Polar residues" evidence="1">
    <location>
        <begin position="324"/>
        <end position="359"/>
    </location>
</feature>
<feature type="compositionally biased region" description="Basic and acidic residues" evidence="1">
    <location>
        <begin position="66"/>
        <end position="99"/>
    </location>
</feature>
<evidence type="ECO:0000313" key="4">
    <source>
        <dbReference type="Proteomes" id="UP000225706"/>
    </source>
</evidence>
<dbReference type="Proteomes" id="UP000225706">
    <property type="component" value="Unassembled WGS sequence"/>
</dbReference>
<feature type="non-terminal residue" evidence="3">
    <location>
        <position position="359"/>
    </location>
</feature>
<evidence type="ECO:0000313" key="3">
    <source>
        <dbReference type="EMBL" id="PFX16635.1"/>
    </source>
</evidence>
<evidence type="ECO:0000256" key="1">
    <source>
        <dbReference type="SAM" id="MobiDB-lite"/>
    </source>
</evidence>
<sequence>MAERTNKSPSDHLHDRVTCTYEVPPSSELQSIDPVDVQQTQISTELTVHLTLSQTESGLATYETGSDCKKESEHNDMDETNRKARSESKGCSKIQERERKKVMMVGSKQGIEQPPTLCAEKEEKKDSIYAVVHKERKSKVNSEANALKTSLGRPQEGASGLPVNKASHVDYTGRSSDQTDLGLDNIAKSAESETLQAAGKNEYLYAAVDMTTKKKKPPQTIVSGSTSPLGTKAVTIQGKTSTEQDIPDVSESSTNVFTPTTAKSTDEVLMERNSSFSPTVAAASLGAVLFVVLIILIVVILLWRKKLQGEGSTHEPKIPVTTGFKESTTRATKPSTQPSAATTSNSALQNRSTSNQPTK</sequence>
<dbReference type="OrthoDB" id="10549522at2759"/>
<accession>A0A2B4RK54</accession>
<organism evidence="3 4">
    <name type="scientific">Stylophora pistillata</name>
    <name type="common">Smooth cauliflower coral</name>
    <dbReference type="NCBI Taxonomy" id="50429"/>
    <lineage>
        <taxon>Eukaryota</taxon>
        <taxon>Metazoa</taxon>
        <taxon>Cnidaria</taxon>
        <taxon>Anthozoa</taxon>
        <taxon>Hexacorallia</taxon>
        <taxon>Scleractinia</taxon>
        <taxon>Astrocoeniina</taxon>
        <taxon>Pocilloporidae</taxon>
        <taxon>Stylophora</taxon>
    </lineage>
</organism>
<feature type="region of interest" description="Disordered" evidence="1">
    <location>
        <begin position="239"/>
        <end position="258"/>
    </location>
</feature>
<keyword evidence="2" id="KW-0812">Transmembrane</keyword>
<keyword evidence="2" id="KW-0472">Membrane</keyword>
<comment type="caution">
    <text evidence="3">The sequence shown here is derived from an EMBL/GenBank/DDBJ whole genome shotgun (WGS) entry which is preliminary data.</text>
</comment>
<feature type="region of interest" description="Disordered" evidence="1">
    <location>
        <begin position="311"/>
        <end position="359"/>
    </location>
</feature>
<proteinExistence type="predicted"/>